<keyword evidence="5 13" id="KW-0349">Heme</keyword>
<dbReference type="Gene3D" id="1.10.630.10">
    <property type="entry name" value="Cytochrome P450"/>
    <property type="match status" value="1"/>
</dbReference>
<keyword evidence="12 15" id="KW-0472">Membrane</keyword>
<evidence type="ECO:0000256" key="7">
    <source>
        <dbReference type="ARBA" id="ARBA00022723"/>
    </source>
</evidence>
<gene>
    <name evidence="16" type="ORF">L227DRAFT_657729</name>
</gene>
<comment type="similarity">
    <text evidence="4 14">Belongs to the cytochrome P450 family.</text>
</comment>
<keyword evidence="17" id="KW-1185">Reference proteome</keyword>
<dbReference type="GO" id="GO:0016705">
    <property type="term" value="F:oxidoreductase activity, acting on paired donors, with incorporation or reduction of molecular oxygen"/>
    <property type="evidence" value="ECO:0007669"/>
    <property type="project" value="InterPro"/>
</dbReference>
<dbReference type="EMBL" id="ML122308">
    <property type="protein sequence ID" value="RPD54262.1"/>
    <property type="molecule type" value="Genomic_DNA"/>
</dbReference>
<evidence type="ECO:0000256" key="10">
    <source>
        <dbReference type="ARBA" id="ARBA00023004"/>
    </source>
</evidence>
<evidence type="ECO:0000256" key="5">
    <source>
        <dbReference type="ARBA" id="ARBA00022617"/>
    </source>
</evidence>
<evidence type="ECO:0000256" key="14">
    <source>
        <dbReference type="RuleBase" id="RU000461"/>
    </source>
</evidence>
<keyword evidence="8 15" id="KW-1133">Transmembrane helix</keyword>
<feature type="transmembrane region" description="Helical" evidence="15">
    <location>
        <begin position="12"/>
        <end position="28"/>
    </location>
</feature>
<evidence type="ECO:0000256" key="6">
    <source>
        <dbReference type="ARBA" id="ARBA00022692"/>
    </source>
</evidence>
<evidence type="ECO:0000256" key="8">
    <source>
        <dbReference type="ARBA" id="ARBA00022989"/>
    </source>
</evidence>
<evidence type="ECO:0000256" key="2">
    <source>
        <dbReference type="ARBA" id="ARBA00004167"/>
    </source>
</evidence>
<keyword evidence="9 14" id="KW-0560">Oxidoreductase</keyword>
<dbReference type="GO" id="GO:0016020">
    <property type="term" value="C:membrane"/>
    <property type="evidence" value="ECO:0007669"/>
    <property type="project" value="UniProtKB-SubCell"/>
</dbReference>
<dbReference type="InterPro" id="IPR002401">
    <property type="entry name" value="Cyt_P450_E_grp-I"/>
</dbReference>
<comment type="cofactor">
    <cofactor evidence="1 13">
        <name>heme</name>
        <dbReference type="ChEBI" id="CHEBI:30413"/>
    </cofactor>
</comment>
<dbReference type="PROSITE" id="PS00086">
    <property type="entry name" value="CYTOCHROME_P450"/>
    <property type="match status" value="1"/>
</dbReference>
<evidence type="ECO:0000256" key="15">
    <source>
        <dbReference type="SAM" id="Phobius"/>
    </source>
</evidence>
<evidence type="ECO:0000256" key="4">
    <source>
        <dbReference type="ARBA" id="ARBA00010617"/>
    </source>
</evidence>
<dbReference type="InterPro" id="IPR001128">
    <property type="entry name" value="Cyt_P450"/>
</dbReference>
<dbReference type="PANTHER" id="PTHR46300:SF7">
    <property type="entry name" value="P450, PUTATIVE (EUROFUNG)-RELATED"/>
    <property type="match status" value="1"/>
</dbReference>
<dbReference type="InterPro" id="IPR050364">
    <property type="entry name" value="Cytochrome_P450_fung"/>
</dbReference>
<keyword evidence="11 14" id="KW-0503">Monooxygenase</keyword>
<evidence type="ECO:0000256" key="12">
    <source>
        <dbReference type="ARBA" id="ARBA00023136"/>
    </source>
</evidence>
<evidence type="ECO:0000256" key="3">
    <source>
        <dbReference type="ARBA" id="ARBA00005179"/>
    </source>
</evidence>
<dbReference type="GO" id="GO:0005506">
    <property type="term" value="F:iron ion binding"/>
    <property type="evidence" value="ECO:0007669"/>
    <property type="project" value="InterPro"/>
</dbReference>
<evidence type="ECO:0000313" key="17">
    <source>
        <dbReference type="Proteomes" id="UP000313359"/>
    </source>
</evidence>
<dbReference type="InterPro" id="IPR036396">
    <property type="entry name" value="Cyt_P450_sf"/>
</dbReference>
<sequence length="522" mass="59019">MYQLLSHVTDNMSLWVLATLFLALLLVWKRRTKGLPLPPGPPPRFFVGNVPDLPKKFGYRGYDALCKQYGDIVHLDAFGIPLIILGTQQVAVDLLERRSATYSDRRFSVMADLTGFSWFFAVNPYGTMWRKARRAFSETMNPNAVPQYRLVADRAVRRYLLRVLEEPDNYRSNALYMYNATIIAVAYGLDVQAAKSENDKYVKIAEQTMKSFHEAFTLGASHVERFPVLRHFPSWFPLAGFKRKLPEWSADARRLRDEPWDAAMTALNEGSATSSMASILTGDANTEEEINIAKGACASAYAAGADTMFATFAMFMAAMVLFPETQQRAQAELDSVIGPDRLPDIRDKEQLPYLSALLVEVFRWKPVVPTGVAHLAMEEDEYRGYRIPRGALMIPNPWAYSRDPAVYPDPEEFRPERFLKDGKLDLGDRDPAASVFGYGRRICPGRYFAEEMLFTTIASLLHCFDMSGPRDEDGNPVKFELKFLDVSPVLPEEFQCHIRPRSAGAESLIRTVCYESELAAMT</sequence>
<accession>A0A5C2RRJ6</accession>
<evidence type="ECO:0000256" key="11">
    <source>
        <dbReference type="ARBA" id="ARBA00023033"/>
    </source>
</evidence>
<keyword evidence="6 15" id="KW-0812">Transmembrane</keyword>
<evidence type="ECO:0000256" key="13">
    <source>
        <dbReference type="PIRSR" id="PIRSR602401-1"/>
    </source>
</evidence>
<protein>
    <submittedName>
        <fullName evidence="16">Cytochrome P450</fullName>
    </submittedName>
</protein>
<dbReference type="GO" id="GO:0020037">
    <property type="term" value="F:heme binding"/>
    <property type="evidence" value="ECO:0007669"/>
    <property type="project" value="InterPro"/>
</dbReference>
<keyword evidence="10 13" id="KW-0408">Iron</keyword>
<dbReference type="CDD" id="cd11065">
    <property type="entry name" value="CYP64-like"/>
    <property type="match status" value="1"/>
</dbReference>
<dbReference type="STRING" id="1328759.A0A5C2RRJ6"/>
<proteinExistence type="inferred from homology"/>
<evidence type="ECO:0000313" key="16">
    <source>
        <dbReference type="EMBL" id="RPD54262.1"/>
    </source>
</evidence>
<comment type="pathway">
    <text evidence="3">Secondary metabolite biosynthesis.</text>
</comment>
<feature type="binding site" description="axial binding residue" evidence="13">
    <location>
        <position position="443"/>
    </location>
    <ligand>
        <name>heme</name>
        <dbReference type="ChEBI" id="CHEBI:30413"/>
    </ligand>
    <ligandPart>
        <name>Fe</name>
        <dbReference type="ChEBI" id="CHEBI:18248"/>
    </ligandPart>
</feature>
<dbReference type="OrthoDB" id="2789670at2759"/>
<keyword evidence="7 13" id="KW-0479">Metal-binding</keyword>
<organism evidence="16 17">
    <name type="scientific">Lentinus tigrinus ALCF2SS1-6</name>
    <dbReference type="NCBI Taxonomy" id="1328759"/>
    <lineage>
        <taxon>Eukaryota</taxon>
        <taxon>Fungi</taxon>
        <taxon>Dikarya</taxon>
        <taxon>Basidiomycota</taxon>
        <taxon>Agaricomycotina</taxon>
        <taxon>Agaricomycetes</taxon>
        <taxon>Polyporales</taxon>
        <taxon>Polyporaceae</taxon>
        <taxon>Lentinus</taxon>
    </lineage>
</organism>
<comment type="subcellular location">
    <subcellularLocation>
        <location evidence="2">Membrane</location>
        <topology evidence="2">Single-pass membrane protein</topology>
    </subcellularLocation>
</comment>
<reference evidence="16" key="1">
    <citation type="journal article" date="2018" name="Genome Biol. Evol.">
        <title>Genomics and development of Lentinus tigrinus, a white-rot wood-decaying mushroom with dimorphic fruiting bodies.</title>
        <authorList>
            <person name="Wu B."/>
            <person name="Xu Z."/>
            <person name="Knudson A."/>
            <person name="Carlson A."/>
            <person name="Chen N."/>
            <person name="Kovaka S."/>
            <person name="LaButti K."/>
            <person name="Lipzen A."/>
            <person name="Pennachio C."/>
            <person name="Riley R."/>
            <person name="Schakwitz W."/>
            <person name="Umezawa K."/>
            <person name="Ohm R.A."/>
            <person name="Grigoriev I.V."/>
            <person name="Nagy L.G."/>
            <person name="Gibbons J."/>
            <person name="Hibbett D."/>
        </authorList>
    </citation>
    <scope>NUCLEOTIDE SEQUENCE [LARGE SCALE GENOMIC DNA]</scope>
    <source>
        <strain evidence="16">ALCF2SS1-6</strain>
    </source>
</reference>
<evidence type="ECO:0000256" key="1">
    <source>
        <dbReference type="ARBA" id="ARBA00001971"/>
    </source>
</evidence>
<dbReference type="AlphaFoldDB" id="A0A5C2RRJ6"/>
<dbReference type="GO" id="GO:0004497">
    <property type="term" value="F:monooxygenase activity"/>
    <property type="evidence" value="ECO:0007669"/>
    <property type="project" value="UniProtKB-KW"/>
</dbReference>
<dbReference type="SUPFAM" id="SSF48264">
    <property type="entry name" value="Cytochrome P450"/>
    <property type="match status" value="1"/>
</dbReference>
<dbReference type="PRINTS" id="PR00463">
    <property type="entry name" value="EP450I"/>
</dbReference>
<dbReference type="InterPro" id="IPR017972">
    <property type="entry name" value="Cyt_P450_CS"/>
</dbReference>
<dbReference type="PANTHER" id="PTHR46300">
    <property type="entry name" value="P450, PUTATIVE (EUROFUNG)-RELATED-RELATED"/>
    <property type="match status" value="1"/>
</dbReference>
<dbReference type="Pfam" id="PF00067">
    <property type="entry name" value="p450"/>
    <property type="match status" value="1"/>
</dbReference>
<dbReference type="Proteomes" id="UP000313359">
    <property type="component" value="Unassembled WGS sequence"/>
</dbReference>
<name>A0A5C2RRJ6_9APHY</name>
<evidence type="ECO:0000256" key="9">
    <source>
        <dbReference type="ARBA" id="ARBA00023002"/>
    </source>
</evidence>